<evidence type="ECO:0000256" key="1">
    <source>
        <dbReference type="SAM" id="MobiDB-lite"/>
    </source>
</evidence>
<dbReference type="AlphaFoldDB" id="A0AAD6YHH7"/>
<dbReference type="Proteomes" id="UP001219525">
    <property type="component" value="Unassembled WGS sequence"/>
</dbReference>
<keyword evidence="3" id="KW-1185">Reference proteome</keyword>
<proteinExistence type="predicted"/>
<comment type="caution">
    <text evidence="2">The sequence shown here is derived from an EMBL/GenBank/DDBJ whole genome shotgun (WGS) entry which is preliminary data.</text>
</comment>
<accession>A0AAD6YHH7</accession>
<name>A0AAD6YHH7_9AGAR</name>
<sequence length="215" mass="22810">MFCNGAWLTPREMNISGSNLSLLRPENAPELFPPSERERRAKARSDDPCTITRGAPIAARGARGGGGRRACACTARAIVESAQRWRMTRVEHAAAEDAECGGDRAGGAGRSRVSAARSKARERRALETRKCAAMARARCTPRRRRTQGVRGAPEQAAGHARCTPGGGGRRACAVHLSRRARAAPMATHFRAARALCGAGATQSLVAVANSELSVQ</sequence>
<feature type="region of interest" description="Disordered" evidence="1">
    <location>
        <begin position="139"/>
        <end position="164"/>
    </location>
</feature>
<evidence type="ECO:0000313" key="3">
    <source>
        <dbReference type="Proteomes" id="UP001219525"/>
    </source>
</evidence>
<feature type="region of interest" description="Disordered" evidence="1">
    <location>
        <begin position="98"/>
        <end position="119"/>
    </location>
</feature>
<reference evidence="2" key="1">
    <citation type="submission" date="2023-03" db="EMBL/GenBank/DDBJ databases">
        <title>Massive genome expansion in bonnet fungi (Mycena s.s.) driven by repeated elements and novel gene families across ecological guilds.</title>
        <authorList>
            <consortium name="Lawrence Berkeley National Laboratory"/>
            <person name="Harder C.B."/>
            <person name="Miyauchi S."/>
            <person name="Viragh M."/>
            <person name="Kuo A."/>
            <person name="Thoen E."/>
            <person name="Andreopoulos B."/>
            <person name="Lu D."/>
            <person name="Skrede I."/>
            <person name="Drula E."/>
            <person name="Henrissat B."/>
            <person name="Morin E."/>
            <person name="Kohler A."/>
            <person name="Barry K."/>
            <person name="LaButti K."/>
            <person name="Morin E."/>
            <person name="Salamov A."/>
            <person name="Lipzen A."/>
            <person name="Mereny Z."/>
            <person name="Hegedus B."/>
            <person name="Baldrian P."/>
            <person name="Stursova M."/>
            <person name="Weitz H."/>
            <person name="Taylor A."/>
            <person name="Grigoriev I.V."/>
            <person name="Nagy L.G."/>
            <person name="Martin F."/>
            <person name="Kauserud H."/>
        </authorList>
    </citation>
    <scope>NUCLEOTIDE SEQUENCE</scope>
    <source>
        <strain evidence="2">9144</strain>
    </source>
</reference>
<protein>
    <submittedName>
        <fullName evidence="2">Uncharacterized protein</fullName>
    </submittedName>
</protein>
<evidence type="ECO:0000313" key="2">
    <source>
        <dbReference type="EMBL" id="KAJ7213964.1"/>
    </source>
</evidence>
<gene>
    <name evidence="2" type="ORF">GGX14DRAFT_617917</name>
</gene>
<organism evidence="2 3">
    <name type="scientific">Mycena pura</name>
    <dbReference type="NCBI Taxonomy" id="153505"/>
    <lineage>
        <taxon>Eukaryota</taxon>
        <taxon>Fungi</taxon>
        <taxon>Dikarya</taxon>
        <taxon>Basidiomycota</taxon>
        <taxon>Agaricomycotina</taxon>
        <taxon>Agaricomycetes</taxon>
        <taxon>Agaricomycetidae</taxon>
        <taxon>Agaricales</taxon>
        <taxon>Marasmiineae</taxon>
        <taxon>Mycenaceae</taxon>
        <taxon>Mycena</taxon>
    </lineage>
</organism>
<dbReference type="EMBL" id="JARJCW010000020">
    <property type="protein sequence ID" value="KAJ7213964.1"/>
    <property type="molecule type" value="Genomic_DNA"/>
</dbReference>